<evidence type="ECO:0000259" key="1">
    <source>
        <dbReference type="Pfam" id="PF01636"/>
    </source>
</evidence>
<dbReference type="KEGG" id="glz:GLAREA_04676"/>
<proteinExistence type="predicted"/>
<dbReference type="GO" id="GO:0016301">
    <property type="term" value="F:kinase activity"/>
    <property type="evidence" value="ECO:0007669"/>
    <property type="project" value="UniProtKB-KW"/>
</dbReference>
<keyword evidence="2" id="KW-0418">Kinase</keyword>
<dbReference type="EMBL" id="KE145369">
    <property type="protein sequence ID" value="EPE27885.1"/>
    <property type="molecule type" value="Genomic_DNA"/>
</dbReference>
<reference evidence="2 3" key="1">
    <citation type="journal article" date="2013" name="BMC Genomics">
        <title>Genomics-driven discovery of the pneumocandin biosynthetic gene cluster in the fungus Glarea lozoyensis.</title>
        <authorList>
            <person name="Chen L."/>
            <person name="Yue Q."/>
            <person name="Zhang X."/>
            <person name="Xiang M."/>
            <person name="Wang C."/>
            <person name="Li S."/>
            <person name="Che Y."/>
            <person name="Ortiz-Lopez F.J."/>
            <person name="Bills G.F."/>
            <person name="Liu X."/>
            <person name="An Z."/>
        </authorList>
    </citation>
    <scope>NUCLEOTIDE SEQUENCE [LARGE SCALE GENOMIC DNA]</scope>
    <source>
        <strain evidence="3">ATCC 20868 / MF5171</strain>
    </source>
</reference>
<dbReference type="OrthoDB" id="8300194at2759"/>
<dbReference type="InterPro" id="IPR051678">
    <property type="entry name" value="AGP_Transferase"/>
</dbReference>
<gene>
    <name evidence="2" type="ORF">GLAREA_04676</name>
</gene>
<dbReference type="Pfam" id="PF01636">
    <property type="entry name" value="APH"/>
    <property type="match status" value="1"/>
</dbReference>
<name>S3CQB4_GLAL2</name>
<dbReference type="InterPro" id="IPR011009">
    <property type="entry name" value="Kinase-like_dom_sf"/>
</dbReference>
<sequence length="388" mass="44696">MDFPQEDFGHPERSYKGLIWAPGGILPESFRKDREGLDITTTGPDSQAEEYELCWVCGWTNFNQYCSTYASRVRCLKTRHNSGMWALGSKYLLKDIPNNSYSPGNDYITQKFLHSQPGLSIPLVDRIELLSQPTDKTYLLLMSRAEGQSLDKVWDSLSEEKRSNIREQLLIYLRELGQFTAPNAQTVDGGQLNDRIIGECSTMPSCKRMGSTTEEWFENIAEELRAGISKIHKTKDSARIELELQKMKDNFPNPEPYVFTHGDLTYGNIMVKDDKITAIIDWEYAGYHPWWVECWIHCNRAHDGSYDLLMPIWGRLSPRFEGQSFRKEVTAKLRPVLEAWNASPISQKRNLDAWYRPPFAESEPWAGRFHVGGMGEEKRVPHYIEPGQ</sequence>
<dbReference type="eggNOG" id="ENOG502SN0H">
    <property type="taxonomic scope" value="Eukaryota"/>
</dbReference>
<dbReference type="PANTHER" id="PTHR21310:SF55">
    <property type="entry name" value="AMINOGLYCOSIDE PHOSPHOTRANSFERASE DOMAIN-CONTAINING PROTEIN"/>
    <property type="match status" value="1"/>
</dbReference>
<organism evidence="2 3">
    <name type="scientific">Glarea lozoyensis (strain ATCC 20868 / MF5171)</name>
    <dbReference type="NCBI Taxonomy" id="1116229"/>
    <lineage>
        <taxon>Eukaryota</taxon>
        <taxon>Fungi</taxon>
        <taxon>Dikarya</taxon>
        <taxon>Ascomycota</taxon>
        <taxon>Pezizomycotina</taxon>
        <taxon>Leotiomycetes</taxon>
        <taxon>Helotiales</taxon>
        <taxon>Helotiaceae</taxon>
        <taxon>Glarea</taxon>
    </lineage>
</organism>
<dbReference type="PANTHER" id="PTHR21310">
    <property type="entry name" value="AMINOGLYCOSIDE PHOSPHOTRANSFERASE-RELATED-RELATED"/>
    <property type="match status" value="1"/>
</dbReference>
<dbReference type="CDD" id="cd05120">
    <property type="entry name" value="APH_ChoK_like"/>
    <property type="match status" value="1"/>
</dbReference>
<dbReference type="AlphaFoldDB" id="S3CQB4"/>
<dbReference type="InterPro" id="IPR002575">
    <property type="entry name" value="Aminoglycoside_PTrfase"/>
</dbReference>
<protein>
    <submittedName>
        <fullName evidence="2">Protein kinase-like (PK-like)</fullName>
    </submittedName>
</protein>
<keyword evidence="3" id="KW-1185">Reference proteome</keyword>
<keyword evidence="2" id="KW-0808">Transferase</keyword>
<dbReference type="Proteomes" id="UP000016922">
    <property type="component" value="Unassembled WGS sequence"/>
</dbReference>
<accession>S3CQB4</accession>
<dbReference type="HOGENOM" id="CLU_021768_6_0_1"/>
<dbReference type="Gene3D" id="3.90.1200.10">
    <property type="match status" value="1"/>
</dbReference>
<feature type="domain" description="Aminoglycoside phosphotransferase" evidence="1">
    <location>
        <begin position="138"/>
        <end position="300"/>
    </location>
</feature>
<dbReference type="RefSeq" id="XP_008085244.1">
    <property type="nucleotide sequence ID" value="XM_008087053.1"/>
</dbReference>
<evidence type="ECO:0000313" key="3">
    <source>
        <dbReference type="Proteomes" id="UP000016922"/>
    </source>
</evidence>
<dbReference type="STRING" id="1116229.S3CQB4"/>
<evidence type="ECO:0000313" key="2">
    <source>
        <dbReference type="EMBL" id="EPE27885.1"/>
    </source>
</evidence>
<dbReference type="SUPFAM" id="SSF56112">
    <property type="entry name" value="Protein kinase-like (PK-like)"/>
    <property type="match status" value="1"/>
</dbReference>
<dbReference type="GeneID" id="19463731"/>